<evidence type="ECO:0000259" key="2">
    <source>
        <dbReference type="Pfam" id="PF00535"/>
    </source>
</evidence>
<gene>
    <name evidence="3" type="ORF">F0460_05130</name>
</gene>
<dbReference type="InterPro" id="IPR029044">
    <property type="entry name" value="Nucleotide-diphossugar_trans"/>
</dbReference>
<dbReference type="SUPFAM" id="SSF53448">
    <property type="entry name" value="Nucleotide-diphospho-sugar transferases"/>
    <property type="match status" value="1"/>
</dbReference>
<dbReference type="GO" id="GO:0016740">
    <property type="term" value="F:transferase activity"/>
    <property type="evidence" value="ECO:0007669"/>
    <property type="project" value="UniProtKB-KW"/>
</dbReference>
<dbReference type="AlphaFoldDB" id="A0A5M6CPA8"/>
<dbReference type="RefSeq" id="WP_150010944.1">
    <property type="nucleotide sequence ID" value="NZ_VWSG01000003.1"/>
</dbReference>
<evidence type="ECO:0000256" key="1">
    <source>
        <dbReference type="ARBA" id="ARBA00038494"/>
    </source>
</evidence>
<dbReference type="Pfam" id="PF00535">
    <property type="entry name" value="Glycos_transf_2"/>
    <property type="match status" value="1"/>
</dbReference>
<reference evidence="3 4" key="1">
    <citation type="submission" date="2019-09" db="EMBL/GenBank/DDBJ databases">
        <title>Genome sequence and assembly of Flavobacterium sp.</title>
        <authorList>
            <person name="Chhetri G."/>
        </authorList>
    </citation>
    <scope>NUCLEOTIDE SEQUENCE [LARGE SCALE GENOMIC DNA]</scope>
    <source>
        <strain evidence="3 4">SNL9</strain>
    </source>
</reference>
<evidence type="ECO:0000313" key="4">
    <source>
        <dbReference type="Proteomes" id="UP000325141"/>
    </source>
</evidence>
<comment type="caution">
    <text evidence="3">The sequence shown here is derived from an EMBL/GenBank/DDBJ whole genome shotgun (WGS) entry which is preliminary data.</text>
</comment>
<organism evidence="3 4">
    <name type="scientific">Paenimyroides baculatum</name>
    <dbReference type="NCBI Taxonomy" id="2608000"/>
    <lineage>
        <taxon>Bacteria</taxon>
        <taxon>Pseudomonadati</taxon>
        <taxon>Bacteroidota</taxon>
        <taxon>Flavobacteriia</taxon>
        <taxon>Flavobacteriales</taxon>
        <taxon>Flavobacteriaceae</taxon>
        <taxon>Paenimyroides</taxon>
    </lineage>
</organism>
<dbReference type="InterPro" id="IPR001173">
    <property type="entry name" value="Glyco_trans_2-like"/>
</dbReference>
<dbReference type="CDD" id="cd02511">
    <property type="entry name" value="Beta4Glucosyltransferase"/>
    <property type="match status" value="1"/>
</dbReference>
<proteinExistence type="inferred from homology"/>
<accession>A0A5M6CPA8</accession>
<evidence type="ECO:0000313" key="3">
    <source>
        <dbReference type="EMBL" id="KAA5535822.1"/>
    </source>
</evidence>
<keyword evidence="4" id="KW-1185">Reference proteome</keyword>
<sequence length="250" mass="29520">MNINTKISALIITKNEAHNIVELIENLTFVDEIIIVDSFSTDATEELATKFDRVKFYKHKFENYASQRNIALGYATNSWILFLDADERLTPALSAEIQETLKKPTADAYFFYRTYYYKNKPMHFTGLQADKNIRLFKKEVGTYTGLVHEKLMVEGKISSLKNKLIHYSFHDYKSYKEKLKNYGKLKAKEKFSKGEKYNIFKHYGHSTYCFLNRYLFRLGFLDGKKGAVVSYLMAYSIWERYTEIKRLRKK</sequence>
<dbReference type="Proteomes" id="UP000325141">
    <property type="component" value="Unassembled WGS sequence"/>
</dbReference>
<dbReference type="PANTHER" id="PTHR43630">
    <property type="entry name" value="POLY-BETA-1,6-N-ACETYL-D-GLUCOSAMINE SYNTHASE"/>
    <property type="match status" value="1"/>
</dbReference>
<dbReference type="PANTHER" id="PTHR43630:SF2">
    <property type="entry name" value="GLYCOSYLTRANSFERASE"/>
    <property type="match status" value="1"/>
</dbReference>
<name>A0A5M6CPA8_9FLAO</name>
<protein>
    <submittedName>
        <fullName evidence="3">Glycosyltransferase family 2 protein</fullName>
    </submittedName>
</protein>
<dbReference type="EMBL" id="VWSG01000003">
    <property type="protein sequence ID" value="KAA5535822.1"/>
    <property type="molecule type" value="Genomic_DNA"/>
</dbReference>
<feature type="domain" description="Glycosyltransferase 2-like" evidence="2">
    <location>
        <begin position="8"/>
        <end position="122"/>
    </location>
</feature>
<dbReference type="Gene3D" id="3.90.550.10">
    <property type="entry name" value="Spore Coat Polysaccharide Biosynthesis Protein SpsA, Chain A"/>
    <property type="match status" value="1"/>
</dbReference>
<comment type="similarity">
    <text evidence="1">Belongs to the glycosyltransferase 2 family. WaaE/KdtX subfamily.</text>
</comment>
<keyword evidence="3" id="KW-0808">Transferase</keyword>